<feature type="non-terminal residue" evidence="3">
    <location>
        <position position="1"/>
    </location>
</feature>
<gene>
    <name evidence="3" type="ORF">K0U00_39340</name>
</gene>
<dbReference type="EMBL" id="JAHZIK010002037">
    <property type="protein sequence ID" value="MBW7460134.1"/>
    <property type="molecule type" value="Genomic_DNA"/>
</dbReference>
<feature type="domain" description="Alkyl hydroperoxide reductase subunit C/ Thiol specific antioxidant" evidence="2">
    <location>
        <begin position="1"/>
        <end position="123"/>
    </location>
</feature>
<dbReference type="Pfam" id="PF00578">
    <property type="entry name" value="AhpC-TSA"/>
    <property type="match status" value="1"/>
</dbReference>
<evidence type="ECO:0000256" key="1">
    <source>
        <dbReference type="ARBA" id="ARBA00023157"/>
    </source>
</evidence>
<keyword evidence="1" id="KW-1015">Disulfide bond</keyword>
<organism evidence="3 4">
    <name type="scientific">Paenibacillus sepulcri</name>
    <dbReference type="NCBI Taxonomy" id="359917"/>
    <lineage>
        <taxon>Bacteria</taxon>
        <taxon>Bacillati</taxon>
        <taxon>Bacillota</taxon>
        <taxon>Bacilli</taxon>
        <taxon>Bacillales</taxon>
        <taxon>Paenibacillaceae</taxon>
        <taxon>Paenibacillus</taxon>
    </lineage>
</organism>
<proteinExistence type="predicted"/>
<evidence type="ECO:0000313" key="4">
    <source>
        <dbReference type="Proteomes" id="UP001519887"/>
    </source>
</evidence>
<evidence type="ECO:0000313" key="3">
    <source>
        <dbReference type="EMBL" id="MBW7460134.1"/>
    </source>
</evidence>
<dbReference type="InterPro" id="IPR036249">
    <property type="entry name" value="Thioredoxin-like_sf"/>
</dbReference>
<dbReference type="SUPFAM" id="SSF52833">
    <property type="entry name" value="Thioredoxin-like"/>
    <property type="match status" value="1"/>
</dbReference>
<name>A0ABS7CGS5_9BACL</name>
<dbReference type="Gene3D" id="3.40.30.10">
    <property type="entry name" value="Glutaredoxin"/>
    <property type="match status" value="1"/>
</dbReference>
<comment type="caution">
    <text evidence="3">The sequence shown here is derived from an EMBL/GenBank/DDBJ whole genome shotgun (WGS) entry which is preliminary data.</text>
</comment>
<evidence type="ECO:0000259" key="2">
    <source>
        <dbReference type="Pfam" id="PF00578"/>
    </source>
</evidence>
<accession>A0ABS7CGS5</accession>
<dbReference type="InterPro" id="IPR000866">
    <property type="entry name" value="AhpC/TSA"/>
</dbReference>
<keyword evidence="4" id="KW-1185">Reference proteome</keyword>
<dbReference type="Proteomes" id="UP001519887">
    <property type="component" value="Unassembled WGS sequence"/>
</dbReference>
<sequence>FFRNAACAMCNLRVRHYIRSYDQWSRHGLEIIAVFESPETSISRHVGQQEAPFPIIADPEAKLYDLYAVEVSEEKTQATMADPNTETFVKEAAAEGFALTREEGANFHRIPAEFLIDEKGIIQMAHYGRLVTDHLPLDVIEHFVTEDN</sequence>
<protein>
    <submittedName>
        <fullName evidence="3">Redoxin domain-containing protein</fullName>
    </submittedName>
</protein>
<reference evidence="3 4" key="1">
    <citation type="submission" date="2021-07" db="EMBL/GenBank/DDBJ databases">
        <title>Paenibacillus radiodurans sp. nov., isolated from the southeastern edge of Tengger Desert.</title>
        <authorList>
            <person name="Zhang G."/>
        </authorList>
    </citation>
    <scope>NUCLEOTIDE SEQUENCE [LARGE SCALE GENOMIC DNA]</scope>
    <source>
        <strain evidence="3 4">CCM 7311</strain>
    </source>
</reference>